<evidence type="ECO:0000313" key="3">
    <source>
        <dbReference type="Proteomes" id="UP000001554"/>
    </source>
</evidence>
<evidence type="ECO:0000313" key="4">
    <source>
        <dbReference type="RefSeq" id="XP_035694065.1"/>
    </source>
</evidence>
<sequence>MASLLLIFLFLGFMFEVKCFPASVNESISLRNENRLLTVLGRRFHFNDAEVEATKELIEDEDNNIDPEQDKILFRLQVEEIERKLKTMSNEEMGMIRQVFVRNMGPDRAEEVFGAAELIYEREKEANEKLPKSFQLNRGEEEAFEDLVEDTKEGWDPEMEDLEFKLGLSELKDIYGQLSPEQEERLRDLVEVEFGSEEAALIIKEIKAIHKEMLTLEANTNGNNGIRLAAEIVDRVADDQDNRRFWGELHVDVPDETSEGNLVDNGLEEVKAIGNTYLLQAAGANLTQGQGVGASHVPAETSGRTPVHAQPAGANHDQAQSTGANHDHAESTGANNDHAQPAGPNQAQAQYAGAKPNKVQSAGANPNQAQSEG</sequence>
<name>A0A9J7M4S2_BRAFL</name>
<dbReference type="RefSeq" id="XP_035694065.1">
    <property type="nucleotide sequence ID" value="XM_035838172.1"/>
</dbReference>
<feature type="compositionally biased region" description="Polar residues" evidence="1">
    <location>
        <begin position="358"/>
        <end position="373"/>
    </location>
</feature>
<feature type="compositionally biased region" description="Low complexity" evidence="1">
    <location>
        <begin position="339"/>
        <end position="354"/>
    </location>
</feature>
<dbReference type="KEGG" id="bfo:118428179"/>
<reference evidence="4" key="1">
    <citation type="journal article" date="2016" name="Genome Biol. Evol.">
        <title>Conserved non-coding elements in the most distant genera of cephalochordates: the Goldilocks principle.</title>
        <authorList>
            <person name="Yue J.X."/>
            <person name="Kozmikova I."/>
            <person name="Ono H."/>
            <person name="Nossa C.W."/>
            <person name="Kozmik Z."/>
            <person name="Putnam N.H."/>
            <person name="Yu J.K."/>
            <person name="Holland L.Z."/>
        </authorList>
    </citation>
    <scope>NUCLEOTIDE SEQUENCE</scope>
</reference>
<protein>
    <submittedName>
        <fullName evidence="4">Uncharacterized protein LOC118428179</fullName>
    </submittedName>
</protein>
<gene>
    <name evidence="4" type="primary">LOC118428179</name>
</gene>
<reference evidence="4" key="3">
    <citation type="submission" date="2025-08" db="UniProtKB">
        <authorList>
            <consortium name="RefSeq"/>
        </authorList>
    </citation>
    <scope>IDENTIFICATION</scope>
</reference>
<evidence type="ECO:0000256" key="2">
    <source>
        <dbReference type="SAM" id="SignalP"/>
    </source>
</evidence>
<dbReference type="GeneID" id="118428179"/>
<feature type="chain" id="PRO_5039902869" evidence="2">
    <location>
        <begin position="20"/>
        <end position="373"/>
    </location>
</feature>
<organism evidence="3 4">
    <name type="scientific">Branchiostoma floridae</name>
    <name type="common">Florida lancelet</name>
    <name type="synonym">Amphioxus</name>
    <dbReference type="NCBI Taxonomy" id="7739"/>
    <lineage>
        <taxon>Eukaryota</taxon>
        <taxon>Metazoa</taxon>
        <taxon>Chordata</taxon>
        <taxon>Cephalochordata</taxon>
        <taxon>Leptocardii</taxon>
        <taxon>Amphioxiformes</taxon>
        <taxon>Branchiostomatidae</taxon>
        <taxon>Branchiostoma</taxon>
    </lineage>
</organism>
<feature type="region of interest" description="Disordered" evidence="1">
    <location>
        <begin position="289"/>
        <end position="373"/>
    </location>
</feature>
<proteinExistence type="predicted"/>
<feature type="signal peptide" evidence="2">
    <location>
        <begin position="1"/>
        <end position="19"/>
    </location>
</feature>
<dbReference type="AlphaFoldDB" id="A0A9J7M4S2"/>
<feature type="non-terminal residue" evidence="4">
    <location>
        <position position="373"/>
    </location>
</feature>
<dbReference type="InterPro" id="IPR053330">
    <property type="entry name" value="Mucin-22-like"/>
</dbReference>
<dbReference type="PANTHER" id="PTHR37000:SF5">
    <property type="entry name" value="COILED-COIL DOMAIN-CONTAINING PROTEIN 86"/>
    <property type="match status" value="1"/>
</dbReference>
<dbReference type="PANTHER" id="PTHR37000">
    <property type="entry name" value="MUCIN-22"/>
    <property type="match status" value="1"/>
</dbReference>
<dbReference type="Proteomes" id="UP000001554">
    <property type="component" value="Chromosome 12"/>
</dbReference>
<reference evidence="3" key="2">
    <citation type="journal article" date="2020" name="Nat. Ecol. Evol.">
        <title>Deeply conserved synteny resolves early events in vertebrate evolution.</title>
        <authorList>
            <person name="Simakov O."/>
            <person name="Marletaz F."/>
            <person name="Yue J.X."/>
            <person name="O'Connell B."/>
            <person name="Jenkins J."/>
            <person name="Brandt A."/>
            <person name="Calef R."/>
            <person name="Tung C.H."/>
            <person name="Huang T.K."/>
            <person name="Schmutz J."/>
            <person name="Satoh N."/>
            <person name="Yu J.K."/>
            <person name="Putnam N.H."/>
            <person name="Green R.E."/>
            <person name="Rokhsar D.S."/>
        </authorList>
    </citation>
    <scope>NUCLEOTIDE SEQUENCE [LARGE SCALE GENOMIC DNA]</scope>
    <source>
        <strain evidence="3">S238N-H82</strain>
    </source>
</reference>
<dbReference type="OrthoDB" id="10068917at2759"/>
<accession>A0A9J7M4S2</accession>
<evidence type="ECO:0000256" key="1">
    <source>
        <dbReference type="SAM" id="MobiDB-lite"/>
    </source>
</evidence>
<keyword evidence="3" id="KW-1185">Reference proteome</keyword>
<keyword evidence="2" id="KW-0732">Signal</keyword>